<keyword evidence="2" id="KW-0472">Membrane</keyword>
<comment type="caution">
    <text evidence="3">The sequence shown here is derived from an EMBL/GenBank/DDBJ whole genome shotgun (WGS) entry which is preliminary data.</text>
</comment>
<evidence type="ECO:0000256" key="1">
    <source>
        <dbReference type="SAM" id="MobiDB-lite"/>
    </source>
</evidence>
<protein>
    <submittedName>
        <fullName evidence="3">Uncharacterized protein</fullName>
    </submittedName>
</protein>
<gene>
    <name evidence="3" type="ORF">BC793_14351</name>
</gene>
<feature type="region of interest" description="Disordered" evidence="1">
    <location>
        <begin position="178"/>
        <end position="209"/>
    </location>
</feature>
<proteinExistence type="predicted"/>
<feature type="compositionally biased region" description="Polar residues" evidence="1">
    <location>
        <begin position="186"/>
        <end position="195"/>
    </location>
</feature>
<keyword evidence="2" id="KW-0812">Transmembrane</keyword>
<keyword evidence="4" id="KW-1185">Reference proteome</keyword>
<name>A0A316EGH7_9ACTN</name>
<sequence length="209" mass="23376">MRQRYGELRHTKPVRVAKGAVAGLCAAVALTHVVLVFLHVAPSNPVSQRYAPQINAWISPFFEQNWLLFAPNPEPDRTQIFARTGWTTATGAHAMSDWFDITAPDDAAITHNPYPSRTNQSMIRRAWSAYEWSHGDGDVSQDDWAVIRAENLRNIAVQRVTGLSPQPFEVIRLKVVTRPITPPGDTPQTDSTEPSTRLLPWWNVTPDGS</sequence>
<accession>A0A316EGH7</accession>
<reference evidence="3 4" key="1">
    <citation type="submission" date="2018-05" db="EMBL/GenBank/DDBJ databases">
        <title>Genomic Encyclopedia of Archaeal and Bacterial Type Strains, Phase II (KMG-II): from individual species to whole genera.</title>
        <authorList>
            <person name="Goeker M."/>
        </authorList>
    </citation>
    <scope>NUCLEOTIDE SEQUENCE [LARGE SCALE GENOMIC DNA]</scope>
    <source>
        <strain evidence="3 4">DSM 45184</strain>
    </source>
</reference>
<dbReference type="InterPro" id="IPR043857">
    <property type="entry name" value="DUF5819"/>
</dbReference>
<evidence type="ECO:0000256" key="2">
    <source>
        <dbReference type="SAM" id="Phobius"/>
    </source>
</evidence>
<dbReference type="Pfam" id="PF19136">
    <property type="entry name" value="DUF5819"/>
    <property type="match status" value="1"/>
</dbReference>
<organism evidence="3 4">
    <name type="scientific">Actinoplanes xinjiangensis</name>
    <dbReference type="NCBI Taxonomy" id="512350"/>
    <lineage>
        <taxon>Bacteria</taxon>
        <taxon>Bacillati</taxon>
        <taxon>Actinomycetota</taxon>
        <taxon>Actinomycetes</taxon>
        <taxon>Micromonosporales</taxon>
        <taxon>Micromonosporaceae</taxon>
        <taxon>Actinoplanes</taxon>
    </lineage>
</organism>
<evidence type="ECO:0000313" key="4">
    <source>
        <dbReference type="Proteomes" id="UP000245697"/>
    </source>
</evidence>
<dbReference type="EMBL" id="QGGR01000043">
    <property type="protein sequence ID" value="PWK29828.1"/>
    <property type="molecule type" value="Genomic_DNA"/>
</dbReference>
<dbReference type="AlphaFoldDB" id="A0A316EGH7"/>
<feature type="transmembrane region" description="Helical" evidence="2">
    <location>
        <begin position="21"/>
        <end position="41"/>
    </location>
</feature>
<dbReference type="Proteomes" id="UP000245697">
    <property type="component" value="Unassembled WGS sequence"/>
</dbReference>
<evidence type="ECO:0000313" key="3">
    <source>
        <dbReference type="EMBL" id="PWK29828.1"/>
    </source>
</evidence>
<keyword evidence="2" id="KW-1133">Transmembrane helix</keyword>